<dbReference type="EMBL" id="MN739027">
    <property type="protein sequence ID" value="QHT35877.1"/>
    <property type="molecule type" value="Genomic_DNA"/>
</dbReference>
<keyword evidence="7" id="KW-0234">DNA repair</keyword>
<keyword evidence="1" id="KW-0547">Nucleotide-binding</keyword>
<keyword evidence="6" id="KW-0238">DNA-binding</keyword>
<evidence type="ECO:0000256" key="2">
    <source>
        <dbReference type="ARBA" id="ARBA00022763"/>
    </source>
</evidence>
<name>A0A6C0F2N2_9ZZZZ</name>
<dbReference type="InterPro" id="IPR010285">
    <property type="entry name" value="DNA_helicase_pif1-like_DEAD"/>
</dbReference>
<dbReference type="InterPro" id="IPR027417">
    <property type="entry name" value="P-loop_NTPase"/>
</dbReference>
<dbReference type="InterPro" id="IPR049163">
    <property type="entry name" value="Pif1-like_2B_dom"/>
</dbReference>
<dbReference type="GO" id="GO:0000723">
    <property type="term" value="P:telomere maintenance"/>
    <property type="evidence" value="ECO:0007669"/>
    <property type="project" value="InterPro"/>
</dbReference>
<evidence type="ECO:0000256" key="6">
    <source>
        <dbReference type="ARBA" id="ARBA00023125"/>
    </source>
</evidence>
<dbReference type="InterPro" id="IPR051055">
    <property type="entry name" value="PIF1_helicase"/>
</dbReference>
<evidence type="ECO:0000259" key="9">
    <source>
        <dbReference type="SMART" id="SM00382"/>
    </source>
</evidence>
<evidence type="ECO:0000256" key="5">
    <source>
        <dbReference type="ARBA" id="ARBA00022840"/>
    </source>
</evidence>
<proteinExistence type="predicted"/>
<keyword evidence="5" id="KW-0067">ATP-binding</keyword>
<keyword evidence="8" id="KW-0413">Isomerase</keyword>
<dbReference type="SUPFAM" id="SSF52540">
    <property type="entry name" value="P-loop containing nucleoside triphosphate hydrolases"/>
    <property type="match status" value="2"/>
</dbReference>
<evidence type="ECO:0000256" key="7">
    <source>
        <dbReference type="ARBA" id="ARBA00023204"/>
    </source>
</evidence>
<dbReference type="PANTHER" id="PTHR47642:SF5">
    <property type="entry name" value="ATP-DEPENDENT DNA HELICASE"/>
    <property type="match status" value="1"/>
</dbReference>
<keyword evidence="2" id="KW-0227">DNA damage</keyword>
<feature type="domain" description="AAA+ ATPase" evidence="9">
    <location>
        <begin position="19"/>
        <end position="171"/>
    </location>
</feature>
<protein>
    <recommendedName>
        <fullName evidence="9">AAA+ ATPase domain-containing protein</fullName>
    </recommendedName>
</protein>
<accession>A0A6C0F2N2</accession>
<dbReference type="InterPro" id="IPR003593">
    <property type="entry name" value="AAA+_ATPase"/>
</dbReference>
<keyword evidence="3" id="KW-0378">Hydrolase</keyword>
<evidence type="ECO:0000313" key="10">
    <source>
        <dbReference type="EMBL" id="QHT35877.1"/>
    </source>
</evidence>
<organism evidence="10">
    <name type="scientific">viral metagenome</name>
    <dbReference type="NCBI Taxonomy" id="1070528"/>
    <lineage>
        <taxon>unclassified sequences</taxon>
        <taxon>metagenomes</taxon>
        <taxon>organismal metagenomes</taxon>
    </lineage>
</organism>
<dbReference type="GO" id="GO:0006281">
    <property type="term" value="P:DNA repair"/>
    <property type="evidence" value="ECO:0007669"/>
    <property type="project" value="InterPro"/>
</dbReference>
<reference evidence="10" key="1">
    <citation type="journal article" date="2020" name="Nature">
        <title>Giant virus diversity and host interactions through global metagenomics.</title>
        <authorList>
            <person name="Schulz F."/>
            <person name="Roux S."/>
            <person name="Paez-Espino D."/>
            <person name="Jungbluth S."/>
            <person name="Walsh D.A."/>
            <person name="Denef V.J."/>
            <person name="McMahon K.D."/>
            <person name="Konstantinidis K.T."/>
            <person name="Eloe-Fadrosh E.A."/>
            <person name="Kyrpides N.C."/>
            <person name="Woyke T."/>
        </authorList>
    </citation>
    <scope>NUCLEOTIDE SEQUENCE</scope>
    <source>
        <strain evidence="10">GVMAG-M-3300009182-46</strain>
    </source>
</reference>
<dbReference type="AlphaFoldDB" id="A0A6C0F2N2"/>
<evidence type="ECO:0000256" key="3">
    <source>
        <dbReference type="ARBA" id="ARBA00022801"/>
    </source>
</evidence>
<evidence type="ECO:0000256" key="4">
    <source>
        <dbReference type="ARBA" id="ARBA00022806"/>
    </source>
</evidence>
<dbReference type="Pfam" id="PF21530">
    <property type="entry name" value="Pif1_2B_dom"/>
    <property type="match status" value="1"/>
</dbReference>
<evidence type="ECO:0000256" key="8">
    <source>
        <dbReference type="ARBA" id="ARBA00023235"/>
    </source>
</evidence>
<keyword evidence="4" id="KW-0347">Helicase</keyword>
<evidence type="ECO:0000256" key="1">
    <source>
        <dbReference type="ARBA" id="ARBA00022741"/>
    </source>
</evidence>
<sequence>MEIVEFSSEQELAFNKYIEKKNIFITGPGGTGKSALIKRIYQHAISKGKKIQVCAMTGCAAVLLDCSAKTIHSWSGIGLGAGEKDGIVQKVTKSFFKKKNWKAVDILIVDEVSMMSKKIFEILNAIGKALRKKGQPFGGIQIIFSGDFYQLPPVGTKGEVETSQFCFESEEWDQVFDKDDCIQLVKIFRQTDPVYTKILSQIREGRLRRSSVEHLQRYVGRVVGEDNLIQPTKLFPTRNKVDSINLAEMHGLQTEEKRFEMKFVDDLPITALEKESRIGFTKEEIRIEMQYLQSSLLCEKSFILKVGCQVMCIVNAEPMPGFQLCNGSQGIVTKFTEQGLPVVKFNQGFEIPIGFHTWQSDNIPGVGVLQIPLILAWALSIHKSQGASMDAAEIDVGTGVFECGQTYVALSRVKSLDGLYLTSFDASRIKINRKVREFYDELVADEIVVEEKKGDIRGFFKVAHEETV</sequence>
<dbReference type="SMART" id="SM00382">
    <property type="entry name" value="AAA"/>
    <property type="match status" value="1"/>
</dbReference>
<dbReference type="CDD" id="cd18809">
    <property type="entry name" value="SF1_C_RecD"/>
    <property type="match status" value="1"/>
</dbReference>
<dbReference type="GO" id="GO:0003678">
    <property type="term" value="F:DNA helicase activity"/>
    <property type="evidence" value="ECO:0007669"/>
    <property type="project" value="InterPro"/>
</dbReference>
<dbReference type="PANTHER" id="PTHR47642">
    <property type="entry name" value="ATP-DEPENDENT DNA HELICASE"/>
    <property type="match status" value="1"/>
</dbReference>
<dbReference type="Gene3D" id="3.40.50.300">
    <property type="entry name" value="P-loop containing nucleotide triphosphate hydrolases"/>
    <property type="match status" value="1"/>
</dbReference>
<dbReference type="Pfam" id="PF05970">
    <property type="entry name" value="PIF1"/>
    <property type="match status" value="1"/>
</dbReference>